<dbReference type="Gene3D" id="1.25.40.420">
    <property type="match status" value="1"/>
</dbReference>
<reference evidence="4" key="3">
    <citation type="submission" date="2015-06" db="UniProtKB">
        <authorList>
            <consortium name="EnsemblMetazoa"/>
        </authorList>
    </citation>
    <scope>IDENTIFICATION</scope>
</reference>
<evidence type="ECO:0000259" key="3">
    <source>
        <dbReference type="PROSITE" id="PS50097"/>
    </source>
</evidence>
<evidence type="ECO:0000313" key="5">
    <source>
        <dbReference type="Proteomes" id="UP000014760"/>
    </source>
</evidence>
<dbReference type="SMART" id="SM00225">
    <property type="entry name" value="BTB"/>
    <property type="match status" value="1"/>
</dbReference>
<dbReference type="Pfam" id="PF00651">
    <property type="entry name" value="BTB"/>
    <property type="match status" value="1"/>
</dbReference>
<keyword evidence="5" id="KW-1185">Reference proteome</keyword>
<dbReference type="PANTHER" id="PTHR24412">
    <property type="entry name" value="KELCH PROTEIN"/>
    <property type="match status" value="1"/>
</dbReference>
<evidence type="ECO:0000313" key="4">
    <source>
        <dbReference type="EnsemblMetazoa" id="CapteP93209"/>
    </source>
</evidence>
<dbReference type="SMART" id="SM00875">
    <property type="entry name" value="BACK"/>
    <property type="match status" value="1"/>
</dbReference>
<dbReference type="Pfam" id="PF07707">
    <property type="entry name" value="BACK"/>
    <property type="match status" value="1"/>
</dbReference>
<keyword evidence="1" id="KW-0880">Kelch repeat</keyword>
<dbReference type="FunFam" id="1.25.40.420:FF:000001">
    <property type="entry name" value="Kelch-like family member 12"/>
    <property type="match status" value="1"/>
</dbReference>
<reference evidence="5" key="1">
    <citation type="submission" date="2012-12" db="EMBL/GenBank/DDBJ databases">
        <authorList>
            <person name="Hellsten U."/>
            <person name="Grimwood J."/>
            <person name="Chapman J.A."/>
            <person name="Shapiro H."/>
            <person name="Aerts A."/>
            <person name="Otillar R.P."/>
            <person name="Terry A.Y."/>
            <person name="Boore J.L."/>
            <person name="Simakov O."/>
            <person name="Marletaz F."/>
            <person name="Cho S.-J."/>
            <person name="Edsinger-Gonzales E."/>
            <person name="Havlak P."/>
            <person name="Kuo D.-H."/>
            <person name="Larsson T."/>
            <person name="Lv J."/>
            <person name="Arendt D."/>
            <person name="Savage R."/>
            <person name="Osoegawa K."/>
            <person name="de Jong P."/>
            <person name="Lindberg D.R."/>
            <person name="Seaver E.C."/>
            <person name="Weisblat D.A."/>
            <person name="Putnam N.H."/>
            <person name="Grigoriev I.V."/>
            <person name="Rokhsar D.S."/>
        </authorList>
    </citation>
    <scope>NUCLEOTIDE SEQUENCE</scope>
    <source>
        <strain evidence="5">I ESC-2004</strain>
    </source>
</reference>
<dbReference type="PANTHER" id="PTHR24412:SF489">
    <property type="entry name" value="RING FINGER DOMAIN AND KELCH REPEAT-CONTAINING PROTEIN DDB_G0271372"/>
    <property type="match status" value="1"/>
</dbReference>
<dbReference type="SUPFAM" id="SSF54695">
    <property type="entry name" value="POZ domain"/>
    <property type="match status" value="1"/>
</dbReference>
<keyword evidence="2" id="KW-0677">Repeat</keyword>
<evidence type="ECO:0000256" key="1">
    <source>
        <dbReference type="ARBA" id="ARBA00022441"/>
    </source>
</evidence>
<dbReference type="InterPro" id="IPR011705">
    <property type="entry name" value="BACK"/>
</dbReference>
<reference evidence="5" key="2">
    <citation type="journal article" date="2013" name="Nature">
        <title>Insights into bilaterian evolution from three spiralian genomes.</title>
        <authorList>
            <person name="Simakov O."/>
            <person name="Marletaz F."/>
            <person name="Cho S.J."/>
            <person name="Edsinger-Gonzales E."/>
            <person name="Havlak P."/>
            <person name="Hellsten U."/>
            <person name="Kuo D.H."/>
            <person name="Larsson T."/>
            <person name="Lv J."/>
            <person name="Arendt D."/>
            <person name="Savage R."/>
            <person name="Osoegawa K."/>
            <person name="de Jong P."/>
            <person name="Grimwood J."/>
            <person name="Chapman J.A."/>
            <person name="Shapiro H."/>
            <person name="Aerts A."/>
            <person name="Otillar R.P."/>
            <person name="Terry A.Y."/>
            <person name="Boore J.L."/>
            <person name="Grigoriev I.V."/>
            <person name="Lindberg D.R."/>
            <person name="Seaver E.C."/>
            <person name="Weisblat D.A."/>
            <person name="Putnam N.H."/>
            <person name="Rokhsar D.S."/>
        </authorList>
    </citation>
    <scope>NUCLEOTIDE SEQUENCE</scope>
    <source>
        <strain evidence="5">I ESC-2004</strain>
    </source>
</reference>
<dbReference type="Gene3D" id="3.30.710.10">
    <property type="entry name" value="Potassium Channel Kv1.1, Chain A"/>
    <property type="match status" value="1"/>
</dbReference>
<dbReference type="PROSITE" id="PS50097">
    <property type="entry name" value="BTB"/>
    <property type="match status" value="1"/>
</dbReference>
<dbReference type="EMBL" id="AMQN01000124">
    <property type="status" value="NOT_ANNOTATED_CDS"/>
    <property type="molecule type" value="Genomic_DNA"/>
</dbReference>
<feature type="domain" description="BTB" evidence="3">
    <location>
        <begin position="51"/>
        <end position="118"/>
    </location>
</feature>
<protein>
    <recommendedName>
        <fullName evidence="3">BTB domain-containing protein</fullName>
    </recommendedName>
</protein>
<sequence>MDFNDQTEFAKNVTHCRPHLSTDKRKIYEDSTRSGQVLSEMHRFYQDERLCDVNLIVDEEQFACHRLVLAASSLYFERMFSNGMSEARAKDIRLRNLSPCALKHLIEFAYSSKLCVQKDTVLEIFEAADMLNFPAARMFCQDFLMDQIDINNCLSFITYADRFSCEPLYERAKSCAAANFQLICSTAEFLELPKNHLEELLRDDNIEMEYEEHIYEALKKWVLHDDSRLVNFADLFKCIRLNFVSRWYLIEVISKDELIAQSAECSNIIQSA</sequence>
<accession>X2BBW5</accession>
<dbReference type="InterPro" id="IPR011333">
    <property type="entry name" value="SKP1/BTB/POZ_sf"/>
</dbReference>
<dbReference type="HOGENOM" id="CLU_004253_11_0_1"/>
<dbReference type="Proteomes" id="UP000014760">
    <property type="component" value="Unassembled WGS sequence"/>
</dbReference>
<organism evidence="4 5">
    <name type="scientific">Capitella teleta</name>
    <name type="common">Polychaete worm</name>
    <dbReference type="NCBI Taxonomy" id="283909"/>
    <lineage>
        <taxon>Eukaryota</taxon>
        <taxon>Metazoa</taxon>
        <taxon>Spiralia</taxon>
        <taxon>Lophotrochozoa</taxon>
        <taxon>Annelida</taxon>
        <taxon>Polychaeta</taxon>
        <taxon>Sedentaria</taxon>
        <taxon>Scolecida</taxon>
        <taxon>Capitellidae</taxon>
        <taxon>Capitella</taxon>
    </lineage>
</organism>
<dbReference type="EnsemblMetazoa" id="CapteT93209">
    <property type="protein sequence ID" value="CapteP93209"/>
    <property type="gene ID" value="CapteG93209"/>
</dbReference>
<dbReference type="OrthoDB" id="45365at2759"/>
<proteinExistence type="predicted"/>
<evidence type="ECO:0000256" key="2">
    <source>
        <dbReference type="ARBA" id="ARBA00022737"/>
    </source>
</evidence>
<dbReference type="InterPro" id="IPR000210">
    <property type="entry name" value="BTB/POZ_dom"/>
</dbReference>
<dbReference type="AlphaFoldDB" id="X2BBW5"/>
<dbReference type="OMA" id="ACIMNCV"/>
<name>X2BBW5_CAPTE</name>